<sequence length="688" mass="77535">MSYFFDKVHKKTKARTEGKTKKQQASSLFPPVQCMFRRKQKKDKKEVKPFAHKVDEPWKEYEIIGTKTSGDPIFGETKNVWRVVGVYEPSDNSEDDIPFFRITYKSRPKRDGKEWNDVKFMSTFKERSELASSQRHIRTAVTSGGASPFPDPVTPATIETEKRAVVAGGASPFLDPVIPMDNSKLESSRNLGRSTRLDPIKESDIEFAKPMSIQSETWTTEGEQKSEREIEKEVMGPVTIAAMPLNRELSRESDGPLERTVTVPTEVTFDKSNSSDETESQGKPYSSINPPASLDAYREEMVRKMYESSLISDGEGGFYLPEDSISSLGTISEASSVPGSLNTGSIRILFGQMPMARAYQFRDVRALEGEEPGKFATIFMLGNPGEDSSHVLKVMKDTPMTPAVENEAFANNFVRLVGRRVTAPATRKLNQKERTKMDKYIKRGLMGSAAELNIGALGRTADAKCLFMERASGDTFRSRTAKHSISRVWNKELLKGIGELAILDILLGNVDRFIGHFNDGNVLMDSRTGSLSGIDQTLNLGGMLYMAKVFNQETTGYMETVNSYFQRGNDMVRNGDMAAMDEILDKLPQYYYDLFIGLLDAHKSGRPHVFFQHIFDIWKGVGKHRPLGREESKHMLDGMVEAMKHLAEDDNLFEMFFQNMFDLHDKEHSAFLSNWQQLKEAVKAFEKA</sequence>
<dbReference type="AlphaFoldDB" id="A0AAE3XPV1"/>
<feature type="compositionally biased region" description="Polar residues" evidence="1">
    <location>
        <begin position="281"/>
        <end position="290"/>
    </location>
</feature>
<evidence type="ECO:0000313" key="2">
    <source>
        <dbReference type="EMBL" id="MDR6241851.1"/>
    </source>
</evidence>
<dbReference type="RefSeq" id="WP_309943002.1">
    <property type="nucleotide sequence ID" value="NZ_AP025307.1"/>
</dbReference>
<feature type="region of interest" description="Disordered" evidence="1">
    <location>
        <begin position="1"/>
        <end position="27"/>
    </location>
</feature>
<gene>
    <name evidence="2" type="ORF">HNQ88_004938</name>
</gene>
<proteinExistence type="predicted"/>
<dbReference type="Proteomes" id="UP001185092">
    <property type="component" value="Unassembled WGS sequence"/>
</dbReference>
<protein>
    <submittedName>
        <fullName evidence="2">Uncharacterized protein</fullName>
    </submittedName>
</protein>
<evidence type="ECO:0000256" key="1">
    <source>
        <dbReference type="SAM" id="MobiDB-lite"/>
    </source>
</evidence>
<dbReference type="EMBL" id="JAVDQD010000012">
    <property type="protein sequence ID" value="MDR6241851.1"/>
    <property type="molecule type" value="Genomic_DNA"/>
</dbReference>
<reference evidence="2" key="1">
    <citation type="submission" date="2023-07" db="EMBL/GenBank/DDBJ databases">
        <title>Genomic Encyclopedia of Type Strains, Phase IV (KMG-IV): sequencing the most valuable type-strain genomes for metagenomic binning, comparative biology and taxonomic classification.</title>
        <authorList>
            <person name="Goeker M."/>
        </authorList>
    </citation>
    <scope>NUCLEOTIDE SEQUENCE</scope>
    <source>
        <strain evidence="2">DSM 26174</strain>
    </source>
</reference>
<name>A0AAE3XPV1_9BACT</name>
<evidence type="ECO:0000313" key="3">
    <source>
        <dbReference type="Proteomes" id="UP001185092"/>
    </source>
</evidence>
<organism evidence="2 3">
    <name type="scientific">Aureibacter tunicatorum</name>
    <dbReference type="NCBI Taxonomy" id="866807"/>
    <lineage>
        <taxon>Bacteria</taxon>
        <taxon>Pseudomonadati</taxon>
        <taxon>Bacteroidota</taxon>
        <taxon>Cytophagia</taxon>
        <taxon>Cytophagales</taxon>
        <taxon>Persicobacteraceae</taxon>
        <taxon>Aureibacter</taxon>
    </lineage>
</organism>
<comment type="caution">
    <text evidence="2">The sequence shown here is derived from an EMBL/GenBank/DDBJ whole genome shotgun (WGS) entry which is preliminary data.</text>
</comment>
<keyword evidence="3" id="KW-1185">Reference proteome</keyword>
<feature type="region of interest" description="Disordered" evidence="1">
    <location>
        <begin position="267"/>
        <end position="292"/>
    </location>
</feature>
<accession>A0AAE3XPV1</accession>